<gene>
    <name evidence="2" type="ORF">SELO1098_LOCUS26549</name>
</gene>
<accession>A0A7S3HJY1</accession>
<evidence type="ECO:0000256" key="1">
    <source>
        <dbReference type="SAM" id="MobiDB-lite"/>
    </source>
</evidence>
<protein>
    <submittedName>
        <fullName evidence="2">Uncharacterized protein</fullName>
    </submittedName>
</protein>
<feature type="region of interest" description="Disordered" evidence="1">
    <location>
        <begin position="306"/>
        <end position="343"/>
    </location>
</feature>
<feature type="compositionally biased region" description="Low complexity" evidence="1">
    <location>
        <begin position="226"/>
        <end position="244"/>
    </location>
</feature>
<feature type="region of interest" description="Disordered" evidence="1">
    <location>
        <begin position="226"/>
        <end position="246"/>
    </location>
</feature>
<dbReference type="EMBL" id="HBIC01051745">
    <property type="protein sequence ID" value="CAE0297695.1"/>
    <property type="molecule type" value="Transcribed_RNA"/>
</dbReference>
<dbReference type="AlphaFoldDB" id="A0A7S3HJY1"/>
<evidence type="ECO:0000313" key="2">
    <source>
        <dbReference type="EMBL" id="CAE0297695.1"/>
    </source>
</evidence>
<reference evidence="2" key="1">
    <citation type="submission" date="2021-01" db="EMBL/GenBank/DDBJ databases">
        <authorList>
            <person name="Corre E."/>
            <person name="Pelletier E."/>
            <person name="Niang G."/>
            <person name="Scheremetjew M."/>
            <person name="Finn R."/>
            <person name="Kale V."/>
            <person name="Holt S."/>
            <person name="Cochrane G."/>
            <person name="Meng A."/>
            <person name="Brown T."/>
            <person name="Cohen L."/>
        </authorList>
    </citation>
    <scope>NUCLEOTIDE SEQUENCE</scope>
    <source>
        <strain evidence="2">CCAP 955/1</strain>
    </source>
</reference>
<name>A0A7S3HJY1_9STRA</name>
<sequence>MSQDVRKEISDQIQSRFQRLLPYKEHVWVLIDQYTPLANKFNRLSVQEVLKNIRLRYLHVDWAELKYLFQAIFVFILRAVSPTLQMSTTEELVIKYPELAKEKPSTLVFLLEFWNLLSITIRIFDPNENAKDMMFFLERMCSPFQSNWNASIHQRVRIFEAETNISLSMQCANEVHELRRPAAPHNNSTFNPAELLLQTQRQHQLVQEMHSREQQLLRFQKLYPSQDPQQLPQQPSNNGPSQIPHDNTHQVQHIHLTQPPFISANPQLISTVQQQRQQLEQQLFQRRQQSLQQLYFPQQQPIQKYNHASTNGSYDSSSSSTSNNQGNTSGFSGQKDGTSSNYYRSNVNSVINRVTQMVNNNMSNTFNTGRSNSIQVPNNTHSNYIHSSHSTHVIYHQHRTISYSNNYSNNFTHNSSMNTINRKRTHSDALVQPDLKEQRVLIHQPTRAEFWQQRLTSMCNNCDIPFRTSMLPVTHSIFSYPNHDISPTARDSLLECTNTTTLREVVKDVLREHNAKKEKREKRFDLISETVVP</sequence>
<proteinExistence type="predicted"/>
<organism evidence="2">
    <name type="scientific">Spumella elongata</name>
    <dbReference type="NCBI Taxonomy" id="89044"/>
    <lineage>
        <taxon>Eukaryota</taxon>
        <taxon>Sar</taxon>
        <taxon>Stramenopiles</taxon>
        <taxon>Ochrophyta</taxon>
        <taxon>Chrysophyceae</taxon>
        <taxon>Chromulinales</taxon>
        <taxon>Chromulinaceae</taxon>
        <taxon>Spumella</taxon>
    </lineage>
</organism>